<dbReference type="Pfam" id="PF08245">
    <property type="entry name" value="Mur_ligase_M"/>
    <property type="match status" value="1"/>
</dbReference>
<dbReference type="GO" id="GO:0005524">
    <property type="term" value="F:ATP binding"/>
    <property type="evidence" value="ECO:0007669"/>
    <property type="project" value="InterPro"/>
</dbReference>
<dbReference type="InterPro" id="IPR013221">
    <property type="entry name" value="Mur_ligase_cen"/>
</dbReference>
<dbReference type="InterPro" id="IPR050061">
    <property type="entry name" value="MurCDEF_pg_biosynth"/>
</dbReference>
<dbReference type="PRINTS" id="PR01758">
    <property type="entry name" value="CAPSULEPROTB"/>
</dbReference>
<dbReference type="AlphaFoldDB" id="A0A445N2Q7"/>
<evidence type="ECO:0000256" key="1">
    <source>
        <dbReference type="SAM" id="Phobius"/>
    </source>
</evidence>
<gene>
    <name evidence="3" type="ORF">PITCH_A780119</name>
</gene>
<dbReference type="GO" id="GO:0016020">
    <property type="term" value="C:membrane"/>
    <property type="evidence" value="ECO:0007669"/>
    <property type="project" value="InterPro"/>
</dbReference>
<feature type="transmembrane region" description="Helical" evidence="1">
    <location>
        <begin position="12"/>
        <end position="32"/>
    </location>
</feature>
<dbReference type="PANTHER" id="PTHR43445:SF1">
    <property type="entry name" value="PGA SYNTHASE CAPB"/>
    <property type="match status" value="1"/>
</dbReference>
<dbReference type="EMBL" id="OJIN01000223">
    <property type="protein sequence ID" value="SPD75989.1"/>
    <property type="molecule type" value="Genomic_DNA"/>
</dbReference>
<evidence type="ECO:0000259" key="2">
    <source>
        <dbReference type="Pfam" id="PF08245"/>
    </source>
</evidence>
<feature type="domain" description="Mur ligase central" evidence="2">
    <location>
        <begin position="46"/>
        <end position="159"/>
    </location>
</feature>
<reference evidence="3" key="1">
    <citation type="submission" date="2018-01" db="EMBL/GenBank/DDBJ databases">
        <authorList>
            <person name="Regsiter A."/>
            <person name="William W."/>
        </authorList>
    </citation>
    <scope>NUCLEOTIDE SEQUENCE</scope>
    <source>
        <strain evidence="3">TRIP AH-1</strain>
    </source>
</reference>
<evidence type="ECO:0000313" key="3">
    <source>
        <dbReference type="EMBL" id="SPD75989.1"/>
    </source>
</evidence>
<dbReference type="GO" id="GO:0045227">
    <property type="term" value="P:capsule polysaccharide biosynthetic process"/>
    <property type="evidence" value="ECO:0007669"/>
    <property type="project" value="InterPro"/>
</dbReference>
<name>A0A445N2Q7_9BACT</name>
<keyword evidence="1" id="KW-0812">Transmembrane</keyword>
<sequence>MLQIGYVFKEMITIIAILLVSVIIFLFIEYLVHFHHLKSIPVRIHVNGTRGKSSITRLIAAALREHGMKTYAKTTGTLPRMIMRDGREFPIYRPTGANIIEQLRIVALAADSKADVLVVECMALQPYLQSLTELKFIRSTHGVITNARADHLDVMGPSERDVALALLGTTPRKGILFTGERDYPNEFASACRDRKSELRVVELAEIEAISDEEISGFSYVEHKENVALALKVAESLGVPRQVALKGMWNARPDFGAMSESEIDFFGRKVMFVNGFAANDPESSERVWRMSFEKYGHMKKKIMVLNSRADRPDRSKQLGEAMGEWPRADKYILIGSGVYVLFKRAVAGGIEPSRFVYAEGMKVDRIFEEIMAASGKSAMVTGIGNIGGPGIELVNYFRNRTTLP</sequence>
<organism evidence="3">
    <name type="scientific">uncultured Desulfobacterium sp</name>
    <dbReference type="NCBI Taxonomy" id="201089"/>
    <lineage>
        <taxon>Bacteria</taxon>
        <taxon>Pseudomonadati</taxon>
        <taxon>Thermodesulfobacteriota</taxon>
        <taxon>Desulfobacteria</taxon>
        <taxon>Desulfobacterales</taxon>
        <taxon>Desulfobacteriaceae</taxon>
        <taxon>Desulfobacterium</taxon>
        <taxon>environmental samples</taxon>
    </lineage>
</organism>
<accession>A0A445N2Q7</accession>
<proteinExistence type="predicted"/>
<dbReference type="Gene3D" id="3.40.1190.10">
    <property type="entry name" value="Mur-like, catalytic domain"/>
    <property type="match status" value="1"/>
</dbReference>
<dbReference type="GO" id="GO:0016881">
    <property type="term" value="F:acid-amino acid ligase activity"/>
    <property type="evidence" value="ECO:0007669"/>
    <property type="project" value="InterPro"/>
</dbReference>
<keyword evidence="1" id="KW-1133">Transmembrane helix</keyword>
<dbReference type="SUPFAM" id="SSF53623">
    <property type="entry name" value="MurD-like peptide ligases, catalytic domain"/>
    <property type="match status" value="1"/>
</dbReference>
<dbReference type="InterPro" id="IPR036565">
    <property type="entry name" value="Mur-like_cat_sf"/>
</dbReference>
<dbReference type="PANTHER" id="PTHR43445">
    <property type="entry name" value="UDP-N-ACETYLMURAMATE--L-ALANINE LIGASE-RELATED"/>
    <property type="match status" value="1"/>
</dbReference>
<keyword evidence="1" id="KW-0472">Membrane</keyword>
<dbReference type="NCBIfam" id="TIGR04012">
    <property type="entry name" value="poly_gGlu_PgsB"/>
    <property type="match status" value="1"/>
</dbReference>
<protein>
    <submittedName>
        <fullName evidence="3">Capsule biosynthesis protein capB</fullName>
    </submittedName>
</protein>
<dbReference type="InterPro" id="IPR008337">
    <property type="entry name" value="Capsule_biosynth_CapB"/>
</dbReference>